<dbReference type="GO" id="GO:0003700">
    <property type="term" value="F:DNA-binding transcription factor activity"/>
    <property type="evidence" value="ECO:0007669"/>
    <property type="project" value="TreeGrafter"/>
</dbReference>
<evidence type="ECO:0000313" key="5">
    <source>
        <dbReference type="EMBL" id="GLQ70885.1"/>
    </source>
</evidence>
<keyword evidence="1" id="KW-0805">Transcription regulation</keyword>
<keyword evidence="3" id="KW-0804">Transcription</keyword>
<keyword evidence="6" id="KW-1185">Reference proteome</keyword>
<dbReference type="SUPFAM" id="SSF53822">
    <property type="entry name" value="Periplasmic binding protein-like I"/>
    <property type="match status" value="1"/>
</dbReference>
<evidence type="ECO:0000256" key="1">
    <source>
        <dbReference type="ARBA" id="ARBA00023015"/>
    </source>
</evidence>
<evidence type="ECO:0000259" key="4">
    <source>
        <dbReference type="PROSITE" id="PS50932"/>
    </source>
</evidence>
<dbReference type="Proteomes" id="UP001156690">
    <property type="component" value="Unassembled WGS sequence"/>
</dbReference>
<name>A0AAV5NJR7_9VIBR</name>
<dbReference type="InterPro" id="IPR000843">
    <property type="entry name" value="HTH_LacI"/>
</dbReference>
<dbReference type="CDD" id="cd06267">
    <property type="entry name" value="PBP1_LacI_sugar_binding-like"/>
    <property type="match status" value="1"/>
</dbReference>
<gene>
    <name evidence="5" type="ORF">GCM10007932_02450</name>
</gene>
<dbReference type="PROSITE" id="PS50932">
    <property type="entry name" value="HTH_LACI_2"/>
    <property type="match status" value="1"/>
</dbReference>
<dbReference type="CDD" id="cd01392">
    <property type="entry name" value="HTH_LacI"/>
    <property type="match status" value="1"/>
</dbReference>
<feature type="domain" description="HTH lacI-type" evidence="4">
    <location>
        <begin position="12"/>
        <end position="68"/>
    </location>
</feature>
<dbReference type="PANTHER" id="PTHR30146">
    <property type="entry name" value="LACI-RELATED TRANSCRIPTIONAL REPRESSOR"/>
    <property type="match status" value="1"/>
</dbReference>
<comment type="caution">
    <text evidence="5">The sequence shown here is derived from an EMBL/GenBank/DDBJ whole genome shotgun (WGS) entry which is preliminary data.</text>
</comment>
<evidence type="ECO:0000313" key="6">
    <source>
        <dbReference type="Proteomes" id="UP001156690"/>
    </source>
</evidence>
<dbReference type="EMBL" id="BSNX01000002">
    <property type="protein sequence ID" value="GLQ70885.1"/>
    <property type="molecule type" value="Genomic_DNA"/>
</dbReference>
<proteinExistence type="predicted"/>
<dbReference type="InterPro" id="IPR028082">
    <property type="entry name" value="Peripla_BP_I"/>
</dbReference>
<dbReference type="SMART" id="SM00354">
    <property type="entry name" value="HTH_LACI"/>
    <property type="match status" value="1"/>
</dbReference>
<dbReference type="Pfam" id="PF13377">
    <property type="entry name" value="Peripla_BP_3"/>
    <property type="match status" value="1"/>
</dbReference>
<accession>A0AAV5NJR7</accession>
<sequence length="346" mass="38264">MSSSRSTNKKRVTVKDVANALNINASTVSRALSPDKQHLVSDRVVEQVIKKSREMGYSVNPLASALKKGSTKTIGVMIPDILNPMFPPLINQIQQRAHKLGYTLTFAYTENNSLIAMEELKRLVSRNVDGIIMASAFREDPTVEYCQQMHIPLVLLTRSVDSLVTDQILVDDNEGIHQLTSHLYKLGHRKIAHIAGPSEISSGFNRRLAFKAAAEMYDLQPTLVQASAFSEEAGHNASIELFEKHPETTAVIASNDLLALGCIGERESQGVHCPDDISITGINDMPFLDWFRIPLTTLSIPNVEMANEAINMLVNQIKAGTEEVSPRKVLLQPKLVVRQSTRKLDS</sequence>
<dbReference type="PANTHER" id="PTHR30146:SF109">
    <property type="entry name" value="HTH-TYPE TRANSCRIPTIONAL REGULATOR GALS"/>
    <property type="match status" value="1"/>
</dbReference>
<dbReference type="GO" id="GO:0000976">
    <property type="term" value="F:transcription cis-regulatory region binding"/>
    <property type="evidence" value="ECO:0007669"/>
    <property type="project" value="TreeGrafter"/>
</dbReference>
<dbReference type="Gene3D" id="3.40.50.2300">
    <property type="match status" value="2"/>
</dbReference>
<dbReference type="InterPro" id="IPR010982">
    <property type="entry name" value="Lambda_DNA-bd_dom_sf"/>
</dbReference>
<dbReference type="AlphaFoldDB" id="A0AAV5NJR7"/>
<dbReference type="Gene3D" id="1.10.260.40">
    <property type="entry name" value="lambda repressor-like DNA-binding domains"/>
    <property type="match status" value="1"/>
</dbReference>
<evidence type="ECO:0000256" key="2">
    <source>
        <dbReference type="ARBA" id="ARBA00023125"/>
    </source>
</evidence>
<dbReference type="RefSeq" id="WP_126609830.1">
    <property type="nucleotide sequence ID" value="NZ_AP025145.1"/>
</dbReference>
<organism evidence="5 6">
    <name type="scientific">Vibrio penaeicida</name>
    <dbReference type="NCBI Taxonomy" id="104609"/>
    <lineage>
        <taxon>Bacteria</taxon>
        <taxon>Pseudomonadati</taxon>
        <taxon>Pseudomonadota</taxon>
        <taxon>Gammaproteobacteria</taxon>
        <taxon>Vibrionales</taxon>
        <taxon>Vibrionaceae</taxon>
        <taxon>Vibrio</taxon>
    </lineage>
</organism>
<protein>
    <submittedName>
        <fullName evidence="5">LacI family transcriptional regulator</fullName>
    </submittedName>
</protein>
<reference evidence="6" key="1">
    <citation type="journal article" date="2019" name="Int. J. Syst. Evol. Microbiol.">
        <title>The Global Catalogue of Microorganisms (GCM) 10K type strain sequencing project: providing services to taxonomists for standard genome sequencing and annotation.</title>
        <authorList>
            <consortium name="The Broad Institute Genomics Platform"/>
            <consortium name="The Broad Institute Genome Sequencing Center for Infectious Disease"/>
            <person name="Wu L."/>
            <person name="Ma J."/>
        </authorList>
    </citation>
    <scope>NUCLEOTIDE SEQUENCE [LARGE SCALE GENOMIC DNA]</scope>
    <source>
        <strain evidence="6">NBRC 15640</strain>
    </source>
</reference>
<dbReference type="InterPro" id="IPR046335">
    <property type="entry name" value="LacI/GalR-like_sensor"/>
</dbReference>
<evidence type="ECO:0000256" key="3">
    <source>
        <dbReference type="ARBA" id="ARBA00023163"/>
    </source>
</evidence>
<keyword evidence="2" id="KW-0238">DNA-binding</keyword>
<dbReference type="SUPFAM" id="SSF47413">
    <property type="entry name" value="lambda repressor-like DNA-binding domains"/>
    <property type="match status" value="1"/>
</dbReference>